<accession>A0A157RLK7</accession>
<keyword evidence="2" id="KW-0472">Membrane</keyword>
<proteinExistence type="predicted"/>
<feature type="coiled-coil region" evidence="1">
    <location>
        <begin position="65"/>
        <end position="110"/>
    </location>
</feature>
<evidence type="ECO:0000256" key="2">
    <source>
        <dbReference type="SAM" id="Phobius"/>
    </source>
</evidence>
<dbReference type="Proteomes" id="UP000077037">
    <property type="component" value="Unassembled WGS sequence"/>
</dbReference>
<evidence type="ECO:0000313" key="4">
    <source>
        <dbReference type="Proteomes" id="UP000077037"/>
    </source>
</evidence>
<dbReference type="EMBL" id="FKBS01000029">
    <property type="protein sequence ID" value="SAI58881.1"/>
    <property type="molecule type" value="Genomic_DNA"/>
</dbReference>
<organism evidence="3 4">
    <name type="scientific">Bordetella ansorpii</name>
    <dbReference type="NCBI Taxonomy" id="288768"/>
    <lineage>
        <taxon>Bacteria</taxon>
        <taxon>Pseudomonadati</taxon>
        <taxon>Pseudomonadota</taxon>
        <taxon>Betaproteobacteria</taxon>
        <taxon>Burkholderiales</taxon>
        <taxon>Alcaligenaceae</taxon>
        <taxon>Bordetella</taxon>
    </lineage>
</organism>
<sequence>MATLENMGMMLAVVGTDVGAIAVSGDALSVGQIVAYIVTILVGGGAAWKVLPILLARLSVTLAGAKSEQGAIERLERQLAAERQNAAAELAVARQEAAQARQDANTAYKERNDILRELGDVKAQLAGLTERATAQAQTIERQNQLITELTAQIQKLNEAVHGKNS</sequence>
<dbReference type="OrthoDB" id="8637133at2"/>
<gene>
    <name evidence="3" type="ORF">SAMEA1982600_05169</name>
</gene>
<feature type="transmembrane region" description="Helical" evidence="2">
    <location>
        <begin position="33"/>
        <end position="56"/>
    </location>
</feature>
<dbReference type="Gene3D" id="1.20.5.50">
    <property type="match status" value="1"/>
</dbReference>
<keyword evidence="2" id="KW-0812">Transmembrane</keyword>
<keyword evidence="1" id="KW-0175">Coiled coil</keyword>
<evidence type="ECO:0000313" key="3">
    <source>
        <dbReference type="EMBL" id="SAI58881.1"/>
    </source>
</evidence>
<evidence type="ECO:0000256" key="1">
    <source>
        <dbReference type="SAM" id="Coils"/>
    </source>
</evidence>
<protein>
    <submittedName>
        <fullName evidence="3">Uncharacterized protein conserved in bacteria with the myosin-like domain</fullName>
    </submittedName>
</protein>
<dbReference type="AlphaFoldDB" id="A0A157RLK7"/>
<dbReference type="RefSeq" id="WP_156523233.1">
    <property type="nucleotide sequence ID" value="NZ_FKBS01000029.1"/>
</dbReference>
<keyword evidence="2" id="KW-1133">Transmembrane helix</keyword>
<name>A0A157RLK7_9BORD</name>
<reference evidence="3 4" key="1">
    <citation type="submission" date="2016-03" db="EMBL/GenBank/DDBJ databases">
        <authorList>
            <consortium name="Pathogen Informatics"/>
        </authorList>
    </citation>
    <scope>NUCLEOTIDE SEQUENCE [LARGE SCALE GENOMIC DNA]</scope>
    <source>
        <strain evidence="3 4">NCTC13364</strain>
    </source>
</reference>